<dbReference type="InterPro" id="IPR036259">
    <property type="entry name" value="MFS_trans_sf"/>
</dbReference>
<protein>
    <recommendedName>
        <fullName evidence="9">Major facilitator superfamily (MFS) profile domain-containing protein</fullName>
    </recommendedName>
</protein>
<evidence type="ECO:0000313" key="7">
    <source>
        <dbReference type="EMBL" id="KAK3260651.1"/>
    </source>
</evidence>
<dbReference type="PANTHER" id="PTHR23507">
    <property type="entry name" value="ZGC:174356"/>
    <property type="match status" value="1"/>
</dbReference>
<feature type="transmembrane region" description="Helical" evidence="6">
    <location>
        <begin position="31"/>
        <end position="48"/>
    </location>
</feature>
<name>A0AAE0FIX7_9CHLO</name>
<dbReference type="PRINTS" id="PR01035">
    <property type="entry name" value="TCRTETA"/>
</dbReference>
<sequence>LYGEQRVLQIALSSTCVQMVVLAFADNTLMVFGGLLLGSLGYMTFPSISSMKANNAGEHEQGAVQGALYGARAFAQGIGPLIFSYVFTHSTRTDSGMYWPGASFMFGGSLMALALSVAATIDTIDGQAVILCSPKSSPLNSPKKVVPKSSP</sequence>
<keyword evidence="5 6" id="KW-0472">Membrane</keyword>
<organism evidence="7 8">
    <name type="scientific">Cymbomonas tetramitiformis</name>
    <dbReference type="NCBI Taxonomy" id="36881"/>
    <lineage>
        <taxon>Eukaryota</taxon>
        <taxon>Viridiplantae</taxon>
        <taxon>Chlorophyta</taxon>
        <taxon>Pyramimonadophyceae</taxon>
        <taxon>Pyramimonadales</taxon>
        <taxon>Pyramimonadaceae</taxon>
        <taxon>Cymbomonas</taxon>
    </lineage>
</organism>
<proteinExistence type="predicted"/>
<evidence type="ECO:0000256" key="4">
    <source>
        <dbReference type="ARBA" id="ARBA00022989"/>
    </source>
</evidence>
<evidence type="ECO:0000313" key="8">
    <source>
        <dbReference type="Proteomes" id="UP001190700"/>
    </source>
</evidence>
<feature type="transmembrane region" description="Helical" evidence="6">
    <location>
        <begin position="99"/>
        <end position="121"/>
    </location>
</feature>
<evidence type="ECO:0000256" key="2">
    <source>
        <dbReference type="ARBA" id="ARBA00004236"/>
    </source>
</evidence>
<dbReference type="GO" id="GO:0016020">
    <property type="term" value="C:membrane"/>
    <property type="evidence" value="ECO:0007669"/>
    <property type="project" value="UniProtKB-SubCell"/>
</dbReference>
<dbReference type="InterPro" id="IPR011701">
    <property type="entry name" value="MFS"/>
</dbReference>
<dbReference type="InterPro" id="IPR001958">
    <property type="entry name" value="Tet-R_TetA/multi-R_MdtG-like"/>
</dbReference>
<feature type="non-terminal residue" evidence="7">
    <location>
        <position position="1"/>
    </location>
</feature>
<dbReference type="PANTHER" id="PTHR23507:SF1">
    <property type="entry name" value="FI18259P1-RELATED"/>
    <property type="match status" value="1"/>
</dbReference>
<gene>
    <name evidence="7" type="ORF">CYMTET_30399</name>
</gene>
<keyword evidence="4 6" id="KW-1133">Transmembrane helix</keyword>
<accession>A0AAE0FIX7</accession>
<dbReference type="Pfam" id="PF07690">
    <property type="entry name" value="MFS_1"/>
    <property type="match status" value="1"/>
</dbReference>
<comment type="subcellular location">
    <subcellularLocation>
        <location evidence="2">Cell membrane</location>
    </subcellularLocation>
    <subcellularLocation>
        <location evidence="1">Membrane</location>
        <topology evidence="1">Multi-pass membrane protein</topology>
    </subcellularLocation>
</comment>
<keyword evidence="3 6" id="KW-0812">Transmembrane</keyword>
<keyword evidence="8" id="KW-1185">Reference proteome</keyword>
<dbReference type="AlphaFoldDB" id="A0AAE0FIX7"/>
<dbReference type="GO" id="GO:0022857">
    <property type="term" value="F:transmembrane transporter activity"/>
    <property type="evidence" value="ECO:0007669"/>
    <property type="project" value="InterPro"/>
</dbReference>
<evidence type="ECO:0008006" key="9">
    <source>
        <dbReference type="Google" id="ProtNLM"/>
    </source>
</evidence>
<comment type="caution">
    <text evidence="7">The sequence shown here is derived from an EMBL/GenBank/DDBJ whole genome shotgun (WGS) entry which is preliminary data.</text>
</comment>
<evidence type="ECO:0000256" key="5">
    <source>
        <dbReference type="ARBA" id="ARBA00023136"/>
    </source>
</evidence>
<dbReference type="SUPFAM" id="SSF103473">
    <property type="entry name" value="MFS general substrate transporter"/>
    <property type="match status" value="1"/>
</dbReference>
<evidence type="ECO:0000256" key="6">
    <source>
        <dbReference type="SAM" id="Phobius"/>
    </source>
</evidence>
<evidence type="ECO:0000256" key="3">
    <source>
        <dbReference type="ARBA" id="ARBA00022692"/>
    </source>
</evidence>
<reference evidence="7 8" key="1">
    <citation type="journal article" date="2015" name="Genome Biol. Evol.">
        <title>Comparative Genomics of a Bacterivorous Green Alga Reveals Evolutionary Causalities and Consequences of Phago-Mixotrophic Mode of Nutrition.</title>
        <authorList>
            <person name="Burns J.A."/>
            <person name="Paasch A."/>
            <person name="Narechania A."/>
            <person name="Kim E."/>
        </authorList>
    </citation>
    <scope>NUCLEOTIDE SEQUENCE [LARGE SCALE GENOMIC DNA]</scope>
    <source>
        <strain evidence="7 8">PLY_AMNH</strain>
    </source>
</reference>
<evidence type="ECO:0000256" key="1">
    <source>
        <dbReference type="ARBA" id="ARBA00004141"/>
    </source>
</evidence>
<dbReference type="Proteomes" id="UP001190700">
    <property type="component" value="Unassembled WGS sequence"/>
</dbReference>
<dbReference type="Gene3D" id="1.20.1250.20">
    <property type="entry name" value="MFS general substrate transporter like domains"/>
    <property type="match status" value="1"/>
</dbReference>
<dbReference type="EMBL" id="LGRX02017538">
    <property type="protein sequence ID" value="KAK3260651.1"/>
    <property type="molecule type" value="Genomic_DNA"/>
</dbReference>